<dbReference type="Gene3D" id="3.30.1240.10">
    <property type="match status" value="1"/>
</dbReference>
<dbReference type="GO" id="GO:0016791">
    <property type="term" value="F:phosphatase activity"/>
    <property type="evidence" value="ECO:0007669"/>
    <property type="project" value="TreeGrafter"/>
</dbReference>
<dbReference type="AlphaFoldDB" id="A0A1A9QF19"/>
<comment type="caution">
    <text evidence="1">The sequence shown here is derived from an EMBL/GenBank/DDBJ whole genome shotgun (WGS) entry which is preliminary data.</text>
</comment>
<name>A0A1A9QF19_9MOLU</name>
<dbReference type="EMBL" id="LWUJ01000010">
    <property type="protein sequence ID" value="OAL10734.1"/>
    <property type="molecule type" value="Genomic_DNA"/>
</dbReference>
<organism evidence="1 2">
    <name type="scientific">Candidatus Mycoplasma haematobovis</name>
    <dbReference type="NCBI Taxonomy" id="432608"/>
    <lineage>
        <taxon>Bacteria</taxon>
        <taxon>Bacillati</taxon>
        <taxon>Mycoplasmatota</taxon>
        <taxon>Mollicutes</taxon>
        <taxon>Mycoplasmataceae</taxon>
        <taxon>Mycoplasma</taxon>
    </lineage>
</organism>
<evidence type="ECO:0000313" key="1">
    <source>
        <dbReference type="EMBL" id="OAL10734.1"/>
    </source>
</evidence>
<dbReference type="InterPro" id="IPR036412">
    <property type="entry name" value="HAD-like_sf"/>
</dbReference>
<dbReference type="STRING" id="432608.A6V39_01570"/>
<dbReference type="PANTHER" id="PTHR10000">
    <property type="entry name" value="PHOSPHOSERINE PHOSPHATASE"/>
    <property type="match status" value="1"/>
</dbReference>
<sequence length="285" mass="32947">MQKIKCIFVDIDGTLMKEGAYFPNSISEANIDALKDYADAGGQIILSTGRDVTETIKVAQYLSKTISPASIPYLICLNGAIIVRFTSEYPSIVTRYFELNACKLVVDYLVKNKYNFFLANSDKELYFTNRLFSKLMFWLLFKDRYEKKYFSEEINLAKIQKVMIFLKLPRVKALRKKLVEKFGSYFYFSSGPRFFIEIIDNRINKWYAAQEVARLLNIEIDNIAVIGNEGNDILSLESAGYGAGVDLREKKHLNWDPEKIQYHTTNKYCEAVANVIRELKRAGRY</sequence>
<dbReference type="PANTHER" id="PTHR10000:SF8">
    <property type="entry name" value="HAD SUPERFAMILY HYDROLASE-LIKE, TYPE 3"/>
    <property type="match status" value="1"/>
</dbReference>
<dbReference type="InterPro" id="IPR006379">
    <property type="entry name" value="HAD-SF_hydro_IIB"/>
</dbReference>
<protein>
    <submittedName>
        <fullName evidence="1">Haloacid dehalogenase</fullName>
    </submittedName>
</protein>
<gene>
    <name evidence="1" type="ORF">A6V39_01570</name>
</gene>
<dbReference type="GO" id="GO:0005829">
    <property type="term" value="C:cytosol"/>
    <property type="evidence" value="ECO:0007669"/>
    <property type="project" value="TreeGrafter"/>
</dbReference>
<keyword evidence="2" id="KW-1185">Reference proteome</keyword>
<dbReference type="InterPro" id="IPR023214">
    <property type="entry name" value="HAD_sf"/>
</dbReference>
<dbReference type="Gene3D" id="3.40.50.1000">
    <property type="entry name" value="HAD superfamily/HAD-like"/>
    <property type="match status" value="1"/>
</dbReference>
<accession>A0A1A9QF19</accession>
<reference evidence="2" key="1">
    <citation type="submission" date="2016-04" db="EMBL/GenBank/DDBJ databases">
        <authorList>
            <person name="Quiroz-Castaneda R.E."/>
            <person name="Martinez-Ocampo F."/>
        </authorList>
    </citation>
    <scope>NUCLEOTIDE SEQUENCE [LARGE SCALE GENOMIC DNA]</scope>
    <source>
        <strain evidence="2">INIFAP01</strain>
    </source>
</reference>
<proteinExistence type="predicted"/>
<evidence type="ECO:0000313" key="2">
    <source>
        <dbReference type="Proteomes" id="UP000077623"/>
    </source>
</evidence>
<dbReference type="Pfam" id="PF08282">
    <property type="entry name" value="Hydrolase_3"/>
    <property type="match status" value="1"/>
</dbReference>
<dbReference type="SUPFAM" id="SSF56784">
    <property type="entry name" value="HAD-like"/>
    <property type="match status" value="1"/>
</dbReference>
<dbReference type="Proteomes" id="UP000077623">
    <property type="component" value="Unassembled WGS sequence"/>
</dbReference>
<dbReference type="RefSeq" id="WP_187149970.1">
    <property type="nucleotide sequence ID" value="NZ_LWUJ01000010.1"/>
</dbReference>
<dbReference type="NCBIfam" id="TIGR01484">
    <property type="entry name" value="HAD-SF-IIB"/>
    <property type="match status" value="1"/>
</dbReference>
<dbReference type="GO" id="GO:0000287">
    <property type="term" value="F:magnesium ion binding"/>
    <property type="evidence" value="ECO:0007669"/>
    <property type="project" value="TreeGrafter"/>
</dbReference>